<dbReference type="SUPFAM" id="SSF53850">
    <property type="entry name" value="Periplasmic binding protein-like II"/>
    <property type="match status" value="1"/>
</dbReference>
<reference evidence="7 8" key="1">
    <citation type="submission" date="2024-06" db="EMBL/GenBank/DDBJ databases">
        <authorList>
            <person name="Tuo L."/>
        </authorList>
    </citation>
    <scope>NUCLEOTIDE SEQUENCE [LARGE SCALE GENOMIC DNA]</scope>
    <source>
        <strain evidence="7 8">ZMM04-5</strain>
    </source>
</reference>
<name>A0ABV3QVF1_9HYPH</name>
<evidence type="ECO:0000256" key="5">
    <source>
        <dbReference type="SAM" id="MobiDB-lite"/>
    </source>
</evidence>
<dbReference type="Gene3D" id="3.40.190.10">
    <property type="entry name" value="Periplasmic binding protein-like II"/>
    <property type="match status" value="2"/>
</dbReference>
<evidence type="ECO:0000313" key="8">
    <source>
        <dbReference type="Proteomes" id="UP001556196"/>
    </source>
</evidence>
<keyword evidence="2" id="KW-0805">Transcription regulation</keyword>
<comment type="caution">
    <text evidence="7">The sequence shown here is derived from an EMBL/GenBank/DDBJ whole genome shotgun (WGS) entry which is preliminary data.</text>
</comment>
<dbReference type="PANTHER" id="PTHR30346">
    <property type="entry name" value="TRANSCRIPTIONAL DUAL REGULATOR HCAR-RELATED"/>
    <property type="match status" value="1"/>
</dbReference>
<dbReference type="Pfam" id="PF00126">
    <property type="entry name" value="HTH_1"/>
    <property type="match status" value="1"/>
</dbReference>
<dbReference type="PRINTS" id="PR00039">
    <property type="entry name" value="HTHLYSR"/>
</dbReference>
<feature type="region of interest" description="Disordered" evidence="5">
    <location>
        <begin position="302"/>
        <end position="322"/>
    </location>
</feature>
<comment type="similarity">
    <text evidence="1">Belongs to the LysR transcriptional regulatory family.</text>
</comment>
<evidence type="ECO:0000256" key="4">
    <source>
        <dbReference type="ARBA" id="ARBA00023163"/>
    </source>
</evidence>
<dbReference type="InterPro" id="IPR036390">
    <property type="entry name" value="WH_DNA-bd_sf"/>
</dbReference>
<organism evidence="7 8">
    <name type="scientific">Mesorhizobium marinum</name>
    <dbReference type="NCBI Taxonomy" id="3228790"/>
    <lineage>
        <taxon>Bacteria</taxon>
        <taxon>Pseudomonadati</taxon>
        <taxon>Pseudomonadota</taxon>
        <taxon>Alphaproteobacteria</taxon>
        <taxon>Hyphomicrobiales</taxon>
        <taxon>Phyllobacteriaceae</taxon>
        <taxon>Mesorhizobium</taxon>
    </lineage>
</organism>
<feature type="domain" description="HTH lysR-type" evidence="6">
    <location>
        <begin position="3"/>
        <end position="61"/>
    </location>
</feature>
<gene>
    <name evidence="7" type="ORF">ABUE31_03505</name>
</gene>
<keyword evidence="4" id="KW-0804">Transcription</keyword>
<dbReference type="PROSITE" id="PS50931">
    <property type="entry name" value="HTH_LYSR"/>
    <property type="match status" value="1"/>
</dbReference>
<dbReference type="Pfam" id="PF03466">
    <property type="entry name" value="LysR_substrate"/>
    <property type="match status" value="1"/>
</dbReference>
<dbReference type="InterPro" id="IPR000847">
    <property type="entry name" value="LysR_HTH_N"/>
</dbReference>
<dbReference type="InterPro" id="IPR036388">
    <property type="entry name" value="WH-like_DNA-bd_sf"/>
</dbReference>
<dbReference type="CDD" id="cd08412">
    <property type="entry name" value="PBP2_PAO1_like"/>
    <property type="match status" value="1"/>
</dbReference>
<proteinExistence type="inferred from homology"/>
<evidence type="ECO:0000256" key="2">
    <source>
        <dbReference type="ARBA" id="ARBA00023015"/>
    </source>
</evidence>
<evidence type="ECO:0000313" key="7">
    <source>
        <dbReference type="EMBL" id="MEW9805049.1"/>
    </source>
</evidence>
<dbReference type="PANTHER" id="PTHR30346:SF0">
    <property type="entry name" value="HCA OPERON TRANSCRIPTIONAL ACTIVATOR HCAR"/>
    <property type="match status" value="1"/>
</dbReference>
<dbReference type="Proteomes" id="UP001556196">
    <property type="component" value="Unassembled WGS sequence"/>
</dbReference>
<protein>
    <submittedName>
        <fullName evidence="7">LysR family transcriptional regulator</fullName>
    </submittedName>
</protein>
<keyword evidence="8" id="KW-1185">Reference proteome</keyword>
<accession>A0ABV3QVF1</accession>
<dbReference type="SUPFAM" id="SSF46785">
    <property type="entry name" value="Winged helix' DNA-binding domain"/>
    <property type="match status" value="1"/>
</dbReference>
<dbReference type="RefSeq" id="WP_367722100.1">
    <property type="nucleotide sequence ID" value="NZ_JBFOCH010000024.1"/>
</dbReference>
<evidence type="ECO:0000259" key="6">
    <source>
        <dbReference type="PROSITE" id="PS50931"/>
    </source>
</evidence>
<dbReference type="Gene3D" id="1.10.10.10">
    <property type="entry name" value="Winged helix-like DNA-binding domain superfamily/Winged helix DNA-binding domain"/>
    <property type="match status" value="1"/>
</dbReference>
<evidence type="ECO:0000256" key="1">
    <source>
        <dbReference type="ARBA" id="ARBA00009437"/>
    </source>
</evidence>
<dbReference type="EMBL" id="JBFOCI010000001">
    <property type="protein sequence ID" value="MEW9805049.1"/>
    <property type="molecule type" value="Genomic_DNA"/>
</dbReference>
<keyword evidence="3" id="KW-0238">DNA-binding</keyword>
<sequence>MHLSLRNLGYIVATAELGSVTDAARTLNVSQPTISAAIAHAEADLGAQMFVRHHARGMTLTVAGRRVVNEARLLLSHARDFQRSMQSLGEGATGEIAVGSFMTLATRFMPALLSGFSQSVPGITVNLEEGNQQDIVEGLLSGRLELALSYAYALPDEVMGERLTELPPYVLVAGDHPLAGRDSVSLRELANEPFILLDLPHSREYFFNLFLTCKIEPRVVYRSRSYELIRGLVGHGHGFTIHNAVPGTTVGYDGSKIAVLPIREALPPVHVMSLRLRRQTMRPAVKTFADYMREAFLPGGLLHQPSTARNSPAKAGRPGRAR</sequence>
<dbReference type="InterPro" id="IPR005119">
    <property type="entry name" value="LysR_subst-bd"/>
</dbReference>
<evidence type="ECO:0000256" key="3">
    <source>
        <dbReference type="ARBA" id="ARBA00023125"/>
    </source>
</evidence>